<dbReference type="PIRSF" id="PIRSF001259">
    <property type="entry name" value="RibA"/>
    <property type="match status" value="1"/>
</dbReference>
<feature type="binding site" evidence="20">
    <location>
        <begin position="35"/>
        <end position="36"/>
    </location>
    <ligand>
        <name>D-ribulose 5-phosphate</name>
        <dbReference type="ChEBI" id="CHEBI:58121"/>
    </ligand>
</feature>
<dbReference type="GO" id="GO:0008270">
    <property type="term" value="F:zinc ion binding"/>
    <property type="evidence" value="ECO:0007669"/>
    <property type="project" value="UniProtKB-UniRule"/>
</dbReference>
<evidence type="ECO:0000256" key="5">
    <source>
        <dbReference type="ARBA" id="ARBA00004904"/>
    </source>
</evidence>
<dbReference type="NCBIfam" id="NF006803">
    <property type="entry name" value="PRK09311.1"/>
    <property type="match status" value="1"/>
</dbReference>
<dbReference type="InterPro" id="IPR032677">
    <property type="entry name" value="GTP_cyclohydro_II"/>
</dbReference>
<feature type="binding site" evidence="20">
    <location>
        <position position="40"/>
    </location>
    <ligand>
        <name>D-ribulose 5-phosphate</name>
        <dbReference type="ChEBI" id="CHEBI:58121"/>
    </ligand>
</feature>
<dbReference type="EC" id="3.5.4.25" evidence="20"/>
<comment type="catalytic activity">
    <reaction evidence="1 20">
        <text>D-ribulose 5-phosphate = (2S)-2-hydroxy-3-oxobutyl phosphate + formate + H(+)</text>
        <dbReference type="Rhea" id="RHEA:18457"/>
        <dbReference type="ChEBI" id="CHEBI:15378"/>
        <dbReference type="ChEBI" id="CHEBI:15740"/>
        <dbReference type="ChEBI" id="CHEBI:58121"/>
        <dbReference type="ChEBI" id="CHEBI:58830"/>
        <dbReference type="EC" id="4.1.99.12"/>
    </reaction>
</comment>
<dbReference type="PANTHER" id="PTHR21327:SF18">
    <property type="entry name" value="3,4-DIHYDROXY-2-BUTANONE 4-PHOSPHATE SYNTHASE"/>
    <property type="match status" value="1"/>
</dbReference>
<dbReference type="NCBIfam" id="TIGR00505">
    <property type="entry name" value="ribA"/>
    <property type="match status" value="1"/>
</dbReference>
<comment type="pathway">
    <text evidence="4 20">Cofactor biosynthesis; riboflavin biosynthesis; 5-amino-6-(D-ribitylamino)uracil from GTP: step 1/4.</text>
</comment>
<feature type="binding site" evidence="20">
    <location>
        <position position="282"/>
    </location>
    <ligand>
        <name>GTP</name>
        <dbReference type="ChEBI" id="CHEBI:37565"/>
    </ligand>
</feature>
<evidence type="ECO:0000256" key="20">
    <source>
        <dbReference type="HAMAP-Rule" id="MF_01283"/>
    </source>
</evidence>
<dbReference type="AlphaFoldDB" id="A0A0C1JNP7"/>
<comment type="similarity">
    <text evidence="6 20">In the N-terminal section; belongs to the DHBP synthase family.</text>
</comment>
<keyword evidence="17 20" id="KW-0511">Multifunctional enzyme</keyword>
<dbReference type="InterPro" id="IPR017945">
    <property type="entry name" value="DHBP_synth_RibB-like_a/b_dom"/>
</dbReference>
<comment type="function">
    <text evidence="18 20">Catalyzes the conversion of GTP to 2,5-diamino-6-ribosylamino-4(3H)-pyrimidinone 5'-phosphate (DARP), formate and pyrophosphate.</text>
</comment>
<dbReference type="EMBL" id="JSAN01000061">
    <property type="protein sequence ID" value="KIC72156.1"/>
    <property type="molecule type" value="Genomic_DNA"/>
</dbReference>
<gene>
    <name evidence="20 22" type="primary">ribBA</name>
    <name evidence="22" type="ORF">DB44_CO00260</name>
</gene>
<dbReference type="Pfam" id="PF00925">
    <property type="entry name" value="GTP_cyclohydro2"/>
    <property type="match status" value="1"/>
</dbReference>
<dbReference type="NCBIfam" id="NF001591">
    <property type="entry name" value="PRK00393.1"/>
    <property type="match status" value="1"/>
</dbReference>
<evidence type="ECO:0000256" key="7">
    <source>
        <dbReference type="ARBA" id="ARBA00008976"/>
    </source>
</evidence>
<dbReference type="GO" id="GO:0009231">
    <property type="term" value="P:riboflavin biosynthetic process"/>
    <property type="evidence" value="ECO:0007669"/>
    <property type="project" value="UniProtKB-UniRule"/>
</dbReference>
<feature type="active site" description="Proton acceptor; for GTP cyclohydrolase activity" evidence="20">
    <location>
        <position position="339"/>
    </location>
</feature>
<dbReference type="GO" id="GO:0003935">
    <property type="term" value="F:GTP cyclohydrolase II activity"/>
    <property type="evidence" value="ECO:0007669"/>
    <property type="project" value="UniProtKB-UniRule"/>
</dbReference>
<dbReference type="GO" id="GO:0005829">
    <property type="term" value="C:cytosol"/>
    <property type="evidence" value="ECO:0007669"/>
    <property type="project" value="TreeGrafter"/>
</dbReference>
<evidence type="ECO:0000256" key="19">
    <source>
        <dbReference type="ARBA" id="ARBA00049295"/>
    </source>
</evidence>
<evidence type="ECO:0000256" key="14">
    <source>
        <dbReference type="ARBA" id="ARBA00023134"/>
    </source>
</evidence>
<evidence type="ECO:0000256" key="2">
    <source>
        <dbReference type="ARBA" id="ARBA00001936"/>
    </source>
</evidence>
<feature type="binding site" evidence="20">
    <location>
        <position position="362"/>
    </location>
    <ligand>
        <name>GTP</name>
        <dbReference type="ChEBI" id="CHEBI:37565"/>
    </ligand>
</feature>
<comment type="caution">
    <text evidence="22">The sequence shown here is derived from an EMBL/GenBank/DDBJ whole genome shotgun (WGS) entry which is preliminary data.</text>
</comment>
<comment type="pathway">
    <text evidence="5 20">Cofactor biosynthesis; riboflavin biosynthesis; 2-hydroxy-3-oxobutyl phosphate from D-ribulose 5-phosphate: step 1/1.</text>
</comment>
<dbReference type="HAMAP" id="MF_00179">
    <property type="entry name" value="RibA"/>
    <property type="match status" value="1"/>
</dbReference>
<evidence type="ECO:0000256" key="15">
    <source>
        <dbReference type="ARBA" id="ARBA00023211"/>
    </source>
</evidence>
<keyword evidence="16 20" id="KW-0456">Lyase</keyword>
<feature type="binding site" evidence="20">
    <location>
        <position position="36"/>
    </location>
    <ligand>
        <name>Mg(2+)</name>
        <dbReference type="ChEBI" id="CHEBI:18420"/>
        <label>2</label>
    </ligand>
</feature>
<feature type="site" description="Essential for DHBP synthase activity" evidence="20">
    <location>
        <position position="135"/>
    </location>
</feature>
<evidence type="ECO:0000256" key="13">
    <source>
        <dbReference type="ARBA" id="ARBA00022842"/>
    </source>
</evidence>
<keyword evidence="10 20" id="KW-0547">Nucleotide-binding</keyword>
<evidence type="ECO:0000256" key="4">
    <source>
        <dbReference type="ARBA" id="ARBA00004853"/>
    </source>
</evidence>
<dbReference type="Pfam" id="PF00926">
    <property type="entry name" value="DHBP_synthase"/>
    <property type="match status" value="1"/>
</dbReference>
<comment type="cofactor">
    <cofactor evidence="20">
        <name>Zn(2+)</name>
        <dbReference type="ChEBI" id="CHEBI:29105"/>
    </cofactor>
    <text evidence="20">Binds 1 zinc ion per subunit.</text>
</comment>
<comment type="catalytic activity">
    <reaction evidence="19 20">
        <text>GTP + 4 H2O = 2,5-diamino-6-hydroxy-4-(5-phosphoribosylamino)-pyrimidine + formate + 2 phosphate + 3 H(+)</text>
        <dbReference type="Rhea" id="RHEA:23704"/>
        <dbReference type="ChEBI" id="CHEBI:15377"/>
        <dbReference type="ChEBI" id="CHEBI:15378"/>
        <dbReference type="ChEBI" id="CHEBI:15740"/>
        <dbReference type="ChEBI" id="CHEBI:37565"/>
        <dbReference type="ChEBI" id="CHEBI:43474"/>
        <dbReference type="ChEBI" id="CHEBI:58614"/>
        <dbReference type="EC" id="3.5.4.25"/>
    </reaction>
</comment>
<evidence type="ECO:0000313" key="23">
    <source>
        <dbReference type="Proteomes" id="UP000031465"/>
    </source>
</evidence>
<dbReference type="SUPFAM" id="SSF142695">
    <property type="entry name" value="RibA-like"/>
    <property type="match status" value="1"/>
</dbReference>
<dbReference type="HAMAP" id="MF_00180">
    <property type="entry name" value="RibB"/>
    <property type="match status" value="1"/>
</dbReference>
<evidence type="ECO:0000313" key="22">
    <source>
        <dbReference type="EMBL" id="KIC72156.1"/>
    </source>
</evidence>
<feature type="binding site" evidence="20">
    <location>
        <begin position="149"/>
        <end position="153"/>
    </location>
    <ligand>
        <name>D-ribulose 5-phosphate</name>
        <dbReference type="ChEBI" id="CHEBI:58121"/>
    </ligand>
</feature>
<keyword evidence="9 20" id="KW-0479">Metal-binding</keyword>
<dbReference type="HAMAP" id="MF_01283">
    <property type="entry name" value="RibBA"/>
    <property type="match status" value="1"/>
</dbReference>
<dbReference type="CDD" id="cd00641">
    <property type="entry name" value="GTP_cyclohydro2"/>
    <property type="match status" value="1"/>
</dbReference>
<feature type="binding site" evidence="20">
    <location>
        <position position="152"/>
    </location>
    <ligand>
        <name>Mg(2+)</name>
        <dbReference type="ChEBI" id="CHEBI:18420"/>
        <label>2</label>
    </ligand>
</feature>
<dbReference type="NCBIfam" id="TIGR00506">
    <property type="entry name" value="ribB"/>
    <property type="match status" value="1"/>
</dbReference>
<organism evidence="22 23">
    <name type="scientific">Candidatus Protochlamydia amoebophila</name>
    <dbReference type="NCBI Taxonomy" id="362787"/>
    <lineage>
        <taxon>Bacteria</taxon>
        <taxon>Pseudomonadati</taxon>
        <taxon>Chlamydiota</taxon>
        <taxon>Chlamydiia</taxon>
        <taxon>Parachlamydiales</taxon>
        <taxon>Parachlamydiaceae</taxon>
        <taxon>Candidatus Protochlamydia</taxon>
    </lineage>
</organism>
<dbReference type="InterPro" id="IPR000422">
    <property type="entry name" value="DHBP_synthase_RibB"/>
</dbReference>
<dbReference type="Gene3D" id="3.90.870.10">
    <property type="entry name" value="DHBP synthase"/>
    <property type="match status" value="1"/>
</dbReference>
<feature type="domain" description="GTP cyclohydrolase II" evidence="21">
    <location>
        <begin position="220"/>
        <end position="383"/>
    </location>
</feature>
<evidence type="ECO:0000256" key="10">
    <source>
        <dbReference type="ARBA" id="ARBA00022741"/>
    </source>
</evidence>
<protein>
    <recommendedName>
        <fullName evidence="20">Riboflavin biosynthesis protein RibBA</fullName>
    </recommendedName>
    <domain>
        <recommendedName>
            <fullName evidence="20">3,4-dihydroxy-2-butanone 4-phosphate synthase</fullName>
            <shortName evidence="20">DHBP synthase</shortName>
            <ecNumber evidence="20">4.1.99.12</ecNumber>
        </recommendedName>
    </domain>
    <domain>
        <recommendedName>
            <fullName evidence="20">GTP cyclohydrolase-2</fullName>
            <ecNumber evidence="20">3.5.4.25</ecNumber>
        </recommendedName>
        <alternativeName>
            <fullName evidence="20">GTP cyclohydrolase II</fullName>
        </alternativeName>
    </domain>
</protein>
<evidence type="ECO:0000256" key="12">
    <source>
        <dbReference type="ARBA" id="ARBA00022833"/>
    </source>
</evidence>
<feature type="binding site" evidence="20">
    <location>
        <position position="367"/>
    </location>
    <ligand>
        <name>GTP</name>
        <dbReference type="ChEBI" id="CHEBI:37565"/>
    </ligand>
</feature>
<reference evidence="22 23" key="1">
    <citation type="journal article" date="2014" name="Mol. Biol. Evol.">
        <title>Massive expansion of Ubiquitination-related gene families within the Chlamydiae.</title>
        <authorList>
            <person name="Domman D."/>
            <person name="Collingro A."/>
            <person name="Lagkouvardos I."/>
            <person name="Gehre L."/>
            <person name="Weinmaier T."/>
            <person name="Rattei T."/>
            <person name="Subtil A."/>
            <person name="Horn M."/>
        </authorList>
    </citation>
    <scope>NUCLEOTIDE SEQUENCE [LARGE SCALE GENOMIC DNA]</scope>
    <source>
        <strain evidence="22 23">EI2</strain>
    </source>
</reference>
<keyword evidence="15 20" id="KW-0464">Manganese</keyword>
<comment type="function">
    <text evidence="3 20">Catalyzes the conversion of D-ribulose 5-phosphate to formate and 3,4-dihydroxy-2-butanone 4-phosphate.</text>
</comment>
<dbReference type="EC" id="4.1.99.12" evidence="20"/>
<sequence length="420" mass="47058">MTTKDNEFMKTYRLEDALLALKEGKFVIVVDDENRENEGDLILAAEKAHPSSLGFMIRHTTGIICLAMKGQRLDELKLPPMVTDNTDRKQTAFTVSVDYLHQGVTTGVSAEDRTKTILSLIHSHTKPEDLGRPGHIFPLRYKEGGVLKRAGHTEAAVDLTNLAKLYPAGILAELINEDGSMMRLPELEKFSELHQIPIITIAELIRFRRRHEKLVSCFSQSPIPTPFGDFNAYVYESQLDGIQHIALVKGEIKNQKNILVRIHSECLTGDVFGSKRCDCGSQLKLAMEKIEQEGRGVIIYLRGHEGRGIGIGHKLKAYNLQDQGKDTLEANLELGFPIDSREYGIGAQILVDLGLSTIRLMTNNLAKYNGLTGYDLEITERVPLPVCVTKENKHYLQTKKDKLGHLIDLSEDKLEIHHST</sequence>
<dbReference type="GO" id="GO:0005525">
    <property type="term" value="F:GTP binding"/>
    <property type="evidence" value="ECO:0007669"/>
    <property type="project" value="UniProtKB-KW"/>
</dbReference>
<dbReference type="Gene3D" id="3.40.50.10990">
    <property type="entry name" value="GTP cyclohydrolase II"/>
    <property type="match status" value="1"/>
</dbReference>
<feature type="binding site" evidence="20">
    <location>
        <position position="36"/>
    </location>
    <ligand>
        <name>Mg(2+)</name>
        <dbReference type="ChEBI" id="CHEBI:18420"/>
        <label>1</label>
    </ligand>
</feature>
<keyword evidence="11 20" id="KW-0378">Hydrolase</keyword>
<feature type="active site" description="Nucleophile; for GTP cyclohydrolase activity" evidence="20">
    <location>
        <position position="341"/>
    </location>
</feature>
<name>A0A0C1JNP7_9BACT</name>
<feature type="region of interest" description="DHBP synthase" evidence="20">
    <location>
        <begin position="1"/>
        <end position="210"/>
    </location>
</feature>
<keyword evidence="12 20" id="KW-0862">Zinc</keyword>
<dbReference type="FunFam" id="3.40.50.10990:FF:000001">
    <property type="entry name" value="Riboflavin biosynthesis protein RibBA"/>
    <property type="match status" value="1"/>
</dbReference>
<dbReference type="GO" id="GO:0000287">
    <property type="term" value="F:magnesium ion binding"/>
    <property type="evidence" value="ECO:0007669"/>
    <property type="project" value="UniProtKB-UniRule"/>
</dbReference>
<evidence type="ECO:0000256" key="16">
    <source>
        <dbReference type="ARBA" id="ARBA00023239"/>
    </source>
</evidence>
<dbReference type="InterPro" id="IPR000926">
    <property type="entry name" value="RibA"/>
</dbReference>
<accession>A0A0C1JNP7</accession>
<evidence type="ECO:0000256" key="9">
    <source>
        <dbReference type="ARBA" id="ARBA00022723"/>
    </source>
</evidence>
<feature type="binding site" evidence="20">
    <location>
        <position position="327"/>
    </location>
    <ligand>
        <name>GTP</name>
        <dbReference type="ChEBI" id="CHEBI:37565"/>
    </ligand>
</feature>
<keyword evidence="13 20" id="KW-0460">Magnesium</keyword>
<comment type="similarity">
    <text evidence="7 20">In the C-terminal section; belongs to the GTP cyclohydrolase II family.</text>
</comment>
<dbReference type="SUPFAM" id="SSF55821">
    <property type="entry name" value="YrdC/RibB"/>
    <property type="match status" value="1"/>
</dbReference>
<dbReference type="GO" id="GO:0030145">
    <property type="term" value="F:manganese ion binding"/>
    <property type="evidence" value="ECO:0007669"/>
    <property type="project" value="UniProtKB-UniRule"/>
</dbReference>
<dbReference type="InterPro" id="IPR036144">
    <property type="entry name" value="RibA-like_sf"/>
</dbReference>
<evidence type="ECO:0000256" key="11">
    <source>
        <dbReference type="ARBA" id="ARBA00022801"/>
    </source>
</evidence>
<feature type="binding site" evidence="20">
    <location>
        <position position="173"/>
    </location>
    <ligand>
        <name>D-ribulose 5-phosphate</name>
        <dbReference type="ChEBI" id="CHEBI:58121"/>
    </ligand>
</feature>
<dbReference type="InterPro" id="IPR016299">
    <property type="entry name" value="Riboflavin_synth_RibBA"/>
</dbReference>
<comment type="cofactor">
    <cofactor evidence="2">
        <name>Mn(2+)</name>
        <dbReference type="ChEBI" id="CHEBI:29035"/>
    </cofactor>
</comment>
<evidence type="ECO:0000256" key="6">
    <source>
        <dbReference type="ARBA" id="ARBA00005520"/>
    </source>
</evidence>
<evidence type="ECO:0000259" key="21">
    <source>
        <dbReference type="Pfam" id="PF00925"/>
    </source>
</evidence>
<feature type="region of interest" description="GTP cyclohydrolase II" evidence="20">
    <location>
        <begin position="211"/>
        <end position="420"/>
    </location>
</feature>
<feature type="binding site" evidence="20">
    <location>
        <position position="277"/>
    </location>
    <ligand>
        <name>Zn(2+)</name>
        <dbReference type="ChEBI" id="CHEBI:29105"/>
        <note>catalytic</note>
    </ligand>
</feature>
<evidence type="ECO:0000256" key="18">
    <source>
        <dbReference type="ARBA" id="ARBA00043932"/>
    </source>
</evidence>
<dbReference type="FunFam" id="3.90.870.10:FF:000001">
    <property type="entry name" value="Riboflavin biosynthesis protein RibBA"/>
    <property type="match status" value="1"/>
</dbReference>
<keyword evidence="14 20" id="KW-0342">GTP-binding</keyword>
<comment type="cofactor">
    <cofactor evidence="20">
        <name>Mg(2+)</name>
        <dbReference type="ChEBI" id="CHEBI:18420"/>
    </cofactor>
    <cofactor evidence="20">
        <name>Mn(2+)</name>
        <dbReference type="ChEBI" id="CHEBI:29035"/>
    </cofactor>
    <text evidence="20">Binds 2 divalent metal cations per subunit. Magnesium or manganese.</text>
</comment>
<feature type="binding site" evidence="20">
    <location>
        <begin position="305"/>
        <end position="307"/>
    </location>
    <ligand>
        <name>GTP</name>
        <dbReference type="ChEBI" id="CHEBI:37565"/>
    </ligand>
</feature>
<evidence type="ECO:0000256" key="17">
    <source>
        <dbReference type="ARBA" id="ARBA00023268"/>
    </source>
</evidence>
<feature type="binding site" evidence="20">
    <location>
        <position position="279"/>
    </location>
    <ligand>
        <name>Zn(2+)</name>
        <dbReference type="ChEBI" id="CHEBI:29105"/>
        <note>catalytic</note>
    </ligand>
</feature>
<feature type="binding site" evidence="20">
    <location>
        <begin position="261"/>
        <end position="265"/>
    </location>
    <ligand>
        <name>GTP</name>
        <dbReference type="ChEBI" id="CHEBI:37565"/>
    </ligand>
</feature>
<evidence type="ECO:0000256" key="1">
    <source>
        <dbReference type="ARBA" id="ARBA00000141"/>
    </source>
</evidence>
<evidence type="ECO:0000256" key="3">
    <source>
        <dbReference type="ARBA" id="ARBA00002284"/>
    </source>
</evidence>
<dbReference type="PATRIC" id="fig|362787.3.peg.966"/>
<evidence type="ECO:0000256" key="8">
    <source>
        <dbReference type="ARBA" id="ARBA00022619"/>
    </source>
</evidence>
<proteinExistence type="inferred from homology"/>
<feature type="site" description="Essential for DHBP synthase activity" evidence="20">
    <location>
        <position position="173"/>
    </location>
</feature>
<dbReference type="Proteomes" id="UP000031465">
    <property type="component" value="Unassembled WGS sequence"/>
</dbReference>
<dbReference type="PANTHER" id="PTHR21327">
    <property type="entry name" value="GTP CYCLOHYDROLASE II-RELATED"/>
    <property type="match status" value="1"/>
</dbReference>
<dbReference type="GO" id="GO:0008686">
    <property type="term" value="F:3,4-dihydroxy-2-butanone-4-phosphate synthase activity"/>
    <property type="evidence" value="ECO:0007669"/>
    <property type="project" value="UniProtKB-UniRule"/>
</dbReference>
<feature type="binding site" evidence="20">
    <location>
        <position position="266"/>
    </location>
    <ligand>
        <name>Zn(2+)</name>
        <dbReference type="ChEBI" id="CHEBI:29105"/>
        <note>catalytic</note>
    </ligand>
</feature>
<keyword evidence="8 20" id="KW-0686">Riboflavin biosynthesis</keyword>
<dbReference type="UniPathway" id="UPA00275">
    <property type="reaction ID" value="UER00399"/>
</dbReference>